<feature type="binding site" evidence="11">
    <location>
        <position position="95"/>
    </location>
    <ligand>
        <name>Mg(2+)</name>
        <dbReference type="ChEBI" id="CHEBI:18420"/>
    </ligand>
</feature>
<comment type="subcellular location">
    <subcellularLocation>
        <location evidence="11">Cytoplasm</location>
    </subcellularLocation>
</comment>
<organism evidence="13 14">
    <name type="scientific">Luteolibacter yonseiensis</name>
    <dbReference type="NCBI Taxonomy" id="1144680"/>
    <lineage>
        <taxon>Bacteria</taxon>
        <taxon>Pseudomonadati</taxon>
        <taxon>Verrucomicrobiota</taxon>
        <taxon>Verrucomicrobiia</taxon>
        <taxon>Verrucomicrobiales</taxon>
        <taxon>Verrucomicrobiaceae</taxon>
        <taxon>Luteolibacter</taxon>
    </lineage>
</organism>
<feature type="binding site" evidence="11">
    <location>
        <position position="94"/>
    </location>
    <ligand>
        <name>Zn(2+)</name>
        <dbReference type="ChEBI" id="CHEBI:29105"/>
        <note>ligand shared between dimeric partners</note>
    </ligand>
</feature>
<evidence type="ECO:0000259" key="12">
    <source>
        <dbReference type="Pfam" id="PF01502"/>
    </source>
</evidence>
<keyword evidence="11" id="KW-0862">Zinc</keyword>
<dbReference type="GO" id="GO:0005737">
    <property type="term" value="C:cytoplasm"/>
    <property type="evidence" value="ECO:0007669"/>
    <property type="project" value="UniProtKB-SubCell"/>
</dbReference>
<evidence type="ECO:0000256" key="5">
    <source>
        <dbReference type="ARBA" id="ARBA00007731"/>
    </source>
</evidence>
<protein>
    <recommendedName>
        <fullName evidence="11">Phosphoribosyl-AMP cyclohydrolase</fullName>
        <shortName evidence="11">PRA-CH</shortName>
        <ecNumber evidence="11">3.5.4.19</ecNumber>
    </recommendedName>
</protein>
<comment type="similarity">
    <text evidence="6">In the N-terminal section; belongs to the PRA-CH family.</text>
</comment>
<comment type="cofactor">
    <cofactor evidence="11">
        <name>Mg(2+)</name>
        <dbReference type="ChEBI" id="CHEBI:18420"/>
    </cofactor>
    <text evidence="11">Binds 1 Mg(2+) ion per subunit.</text>
</comment>
<dbReference type="GO" id="GO:0008270">
    <property type="term" value="F:zinc ion binding"/>
    <property type="evidence" value="ECO:0007669"/>
    <property type="project" value="UniProtKB-UniRule"/>
</dbReference>
<keyword evidence="9 11" id="KW-0378">Hydrolase</keyword>
<dbReference type="GO" id="GO:0004635">
    <property type="term" value="F:phosphoribosyl-AMP cyclohydrolase activity"/>
    <property type="evidence" value="ECO:0007669"/>
    <property type="project" value="UniProtKB-UniRule"/>
</dbReference>
<dbReference type="RefSeq" id="WP_200351529.1">
    <property type="nucleotide sequence ID" value="NZ_BAABHZ010000006.1"/>
</dbReference>
<comment type="similarity">
    <text evidence="5">In the C-terminal section; belongs to the PRA-PH family.</text>
</comment>
<comment type="function">
    <text evidence="11">Catalyzes the hydrolysis of the adenine ring of phosphoribosyl-AMP.</text>
</comment>
<dbReference type="Pfam" id="PF01502">
    <property type="entry name" value="PRA-CH"/>
    <property type="match status" value="1"/>
</dbReference>
<dbReference type="GO" id="GO:0004636">
    <property type="term" value="F:phosphoribosyl-ATP diphosphatase activity"/>
    <property type="evidence" value="ECO:0007669"/>
    <property type="project" value="UniProtKB-EC"/>
</dbReference>
<feature type="binding site" evidence="11">
    <location>
        <position position="118"/>
    </location>
    <ligand>
        <name>Zn(2+)</name>
        <dbReference type="ChEBI" id="CHEBI:29105"/>
        <note>ligand shared between dimeric partners</note>
    </ligand>
</feature>
<evidence type="ECO:0000256" key="11">
    <source>
        <dbReference type="HAMAP-Rule" id="MF_01021"/>
    </source>
</evidence>
<evidence type="ECO:0000256" key="9">
    <source>
        <dbReference type="ARBA" id="ARBA00022801"/>
    </source>
</evidence>
<evidence type="ECO:0000256" key="8">
    <source>
        <dbReference type="ARBA" id="ARBA00022605"/>
    </source>
</evidence>
<gene>
    <name evidence="11 13" type="primary">hisI</name>
    <name evidence="13" type="ORF">JIN84_13300</name>
</gene>
<keyword evidence="11" id="KW-0460">Magnesium</keyword>
<dbReference type="InterPro" id="IPR002496">
    <property type="entry name" value="PRib_AMP_CycHydrolase_dom"/>
</dbReference>
<dbReference type="PANTHER" id="PTHR42945:SF1">
    <property type="entry name" value="HISTIDINE BIOSYNTHESIS BIFUNCTIONAL PROTEIN HIS7"/>
    <property type="match status" value="1"/>
</dbReference>
<keyword evidence="7 11" id="KW-0963">Cytoplasm</keyword>
<sequence>MDTQNVFALRGGKAEIEEGADFAPKFDADGLIPAMAVDATTKEPLMLAYMNAESLRRTLEIGEAVYWSRSRKEFWHKGATSGHIQRVVEIRTDCDQDALVVVVEQIGAGACHTGRNSCFYRKVVPATAGGTAKLEQIGGEKSFDPAAVYGKH</sequence>
<evidence type="ECO:0000256" key="2">
    <source>
        <dbReference type="ARBA" id="ARBA00001460"/>
    </source>
</evidence>
<name>A0A934R3U3_9BACT</name>
<evidence type="ECO:0000256" key="1">
    <source>
        <dbReference type="ARBA" id="ARBA00000024"/>
    </source>
</evidence>
<dbReference type="NCBIfam" id="NF000768">
    <property type="entry name" value="PRK00051.1"/>
    <property type="match status" value="1"/>
</dbReference>
<reference evidence="13" key="1">
    <citation type="submission" date="2021-01" db="EMBL/GenBank/DDBJ databases">
        <title>Modified the classification status of verrucomicrobia.</title>
        <authorList>
            <person name="Feng X."/>
        </authorList>
    </citation>
    <scope>NUCLEOTIDE SEQUENCE</scope>
    <source>
        <strain evidence="13">JCM 18052</strain>
    </source>
</reference>
<comment type="caution">
    <text evidence="13">The sequence shown here is derived from an EMBL/GenBank/DDBJ whole genome shotgun (WGS) entry which is preliminary data.</text>
</comment>
<dbReference type="EC" id="3.5.4.19" evidence="11"/>
<dbReference type="EMBL" id="JAENIK010000011">
    <property type="protein sequence ID" value="MBK1816596.1"/>
    <property type="molecule type" value="Genomic_DNA"/>
</dbReference>
<evidence type="ECO:0000256" key="10">
    <source>
        <dbReference type="ARBA" id="ARBA00023102"/>
    </source>
</evidence>
<dbReference type="InterPro" id="IPR038019">
    <property type="entry name" value="PRib_AMP_CycHydrolase_sf"/>
</dbReference>
<dbReference type="InterPro" id="IPR026660">
    <property type="entry name" value="PRA-CH"/>
</dbReference>
<comment type="subunit">
    <text evidence="11">Homodimer.</text>
</comment>
<keyword evidence="8 11" id="KW-0028">Amino-acid biosynthesis</keyword>
<feature type="binding site" evidence="11">
    <location>
        <position position="97"/>
    </location>
    <ligand>
        <name>Mg(2+)</name>
        <dbReference type="ChEBI" id="CHEBI:18420"/>
    </ligand>
</feature>
<evidence type="ECO:0000256" key="6">
    <source>
        <dbReference type="ARBA" id="ARBA00008299"/>
    </source>
</evidence>
<evidence type="ECO:0000313" key="13">
    <source>
        <dbReference type="EMBL" id="MBK1816596.1"/>
    </source>
</evidence>
<comment type="catalytic activity">
    <reaction evidence="2">
        <text>1-(5-phospho-beta-D-ribosyl)-ATP + H2O = 1-(5-phospho-beta-D-ribosyl)-5'-AMP + diphosphate + H(+)</text>
        <dbReference type="Rhea" id="RHEA:22828"/>
        <dbReference type="ChEBI" id="CHEBI:15377"/>
        <dbReference type="ChEBI" id="CHEBI:15378"/>
        <dbReference type="ChEBI" id="CHEBI:33019"/>
        <dbReference type="ChEBI" id="CHEBI:59457"/>
        <dbReference type="ChEBI" id="CHEBI:73183"/>
        <dbReference type="EC" id="3.6.1.31"/>
    </reaction>
</comment>
<dbReference type="Proteomes" id="UP000600139">
    <property type="component" value="Unassembled WGS sequence"/>
</dbReference>
<dbReference type="Gene3D" id="3.10.20.810">
    <property type="entry name" value="Phosphoribosyl-AMP cyclohydrolase"/>
    <property type="match status" value="1"/>
</dbReference>
<keyword evidence="10 11" id="KW-0368">Histidine biosynthesis</keyword>
<accession>A0A934R3U3</accession>
<evidence type="ECO:0000256" key="3">
    <source>
        <dbReference type="ARBA" id="ARBA00005169"/>
    </source>
</evidence>
<feature type="binding site" evidence="11">
    <location>
        <position position="93"/>
    </location>
    <ligand>
        <name>Mg(2+)</name>
        <dbReference type="ChEBI" id="CHEBI:18420"/>
    </ligand>
</feature>
<dbReference type="HAMAP" id="MF_01021">
    <property type="entry name" value="HisI"/>
    <property type="match status" value="1"/>
</dbReference>
<comment type="similarity">
    <text evidence="11">Belongs to the PRA-CH family.</text>
</comment>
<dbReference type="SUPFAM" id="SSF141734">
    <property type="entry name" value="HisI-like"/>
    <property type="match status" value="1"/>
</dbReference>
<feature type="binding site" evidence="11">
    <location>
        <position position="111"/>
    </location>
    <ligand>
        <name>Zn(2+)</name>
        <dbReference type="ChEBI" id="CHEBI:29105"/>
        <note>ligand shared between dimeric partners</note>
    </ligand>
</feature>
<evidence type="ECO:0000256" key="4">
    <source>
        <dbReference type="ARBA" id="ARBA00005204"/>
    </source>
</evidence>
<keyword evidence="11" id="KW-0479">Metal-binding</keyword>
<evidence type="ECO:0000313" key="14">
    <source>
        <dbReference type="Proteomes" id="UP000600139"/>
    </source>
</evidence>
<proteinExistence type="inferred from homology"/>
<evidence type="ECO:0000256" key="7">
    <source>
        <dbReference type="ARBA" id="ARBA00022490"/>
    </source>
</evidence>
<keyword evidence="14" id="KW-1185">Reference proteome</keyword>
<comment type="cofactor">
    <cofactor evidence="11">
        <name>Zn(2+)</name>
        <dbReference type="ChEBI" id="CHEBI:29105"/>
    </cofactor>
    <text evidence="11">Binds 1 zinc ion per subunit.</text>
</comment>
<dbReference type="GO" id="GO:0000287">
    <property type="term" value="F:magnesium ion binding"/>
    <property type="evidence" value="ECO:0007669"/>
    <property type="project" value="UniProtKB-UniRule"/>
</dbReference>
<dbReference type="GO" id="GO:0000105">
    <property type="term" value="P:L-histidine biosynthetic process"/>
    <property type="evidence" value="ECO:0007669"/>
    <property type="project" value="UniProtKB-UniRule"/>
</dbReference>
<dbReference type="PANTHER" id="PTHR42945">
    <property type="entry name" value="HISTIDINE BIOSYNTHESIS BIFUNCTIONAL PROTEIN"/>
    <property type="match status" value="1"/>
</dbReference>
<feature type="domain" description="Phosphoribosyl-AMP cyclohydrolase" evidence="12">
    <location>
        <begin position="46"/>
        <end position="120"/>
    </location>
</feature>
<comment type="catalytic activity">
    <reaction evidence="1 11">
        <text>1-(5-phospho-beta-D-ribosyl)-5'-AMP + H2O = 1-(5-phospho-beta-D-ribosyl)-5-[(5-phospho-beta-D-ribosylamino)methylideneamino]imidazole-4-carboxamide</text>
        <dbReference type="Rhea" id="RHEA:20049"/>
        <dbReference type="ChEBI" id="CHEBI:15377"/>
        <dbReference type="ChEBI" id="CHEBI:58435"/>
        <dbReference type="ChEBI" id="CHEBI:59457"/>
        <dbReference type="EC" id="3.5.4.19"/>
    </reaction>
</comment>
<comment type="pathway">
    <text evidence="4">Amino-acid biosynthesis; L-histidine biosynthesis; L-histidine from 5-phospho-alpha-D-ribose 1-diphosphate: step 2/9.</text>
</comment>
<comment type="pathway">
    <text evidence="3 11">Amino-acid biosynthesis; L-histidine biosynthesis; L-histidine from 5-phospho-alpha-D-ribose 1-diphosphate: step 3/9.</text>
</comment>
<dbReference type="AlphaFoldDB" id="A0A934R3U3"/>
<dbReference type="FunFam" id="3.10.20.810:FF:000001">
    <property type="entry name" value="Histidine biosynthesis bifunctional protein HisIE"/>
    <property type="match status" value="1"/>
</dbReference>